<dbReference type="GO" id="GO:0003723">
    <property type="term" value="F:RNA binding"/>
    <property type="evidence" value="ECO:0007669"/>
    <property type="project" value="UniProtKB-KW"/>
</dbReference>
<keyword evidence="1" id="KW-0548">Nucleotidyltransferase</keyword>
<sequence length="812" mass="90375">MYNKNGLPKKRVQFIRLLLDLSTENERVVSDSEYAVHESRATRLVGDSRRFMTVAFTKNSKDRFLAAWLDDITEAGKFITYDGGEYVFLGYTENNLKSGHVLFFREGADFTVEELKDHFGNDLKAVYETFGYGKYAARLGLSFSSTVATEEIEPEERHLLPDLTADDGSLTSDGCGLIRDSYARDVSVKLGLPFDTAVFQMRLGGIKGTLTRCPDDLFDRICGCLGKKIAYRRSMVKYNGGPHILEIQSVSKAPKSGRLNKQFIVLLLTLGIPLSVFEELLQMQLDEIDKITTDRGKALDCVEGEIDAEADGFYQELYEMLLAGHDMNEPYLASQLRRFQTTARDSLRKKLNISLKGSGYLLGVVDHCDVLKEGEVYINLPTKGGPQVGPVATMRNPAYDPNGIRVLEAVNRPELKHLTNCIVFAASGSHSETDRMGGGDLDGDLFFTIFNPALIPEPRALPTVAPKPVTRSKTIAIGGRTATMSRSSSRNKDMRGDAIQTFVRLRCNFLLGALSNEWIALVGTTPALADHPLCMKLVPMIEEVLDIVKTGGNLAILRNNFDRLKTQISRLPGARDWTNPLETLAALVPQAPPTPVMDFTPDEQLVLRKDTSEAKWEAIVKEAERIMPVYNRSLQIAIEADKEASKYLLLSPVCDAVPYVPAELQGLQEDEKRADLMKADMMTEHFPRTSFFLDSHLFRLTLVKLYFTGYKHGKQSFAWLGARWLNYIKACKCRARYFPSTNRPCSAMRTSSYLRRSSLNVAPRDTPGTSDNATESEAISASASYPHVHGSTFASPGLDSCPARHHRGGIRL</sequence>
<comment type="caution">
    <text evidence="3">The sequence shown here is derived from an EMBL/GenBank/DDBJ whole genome shotgun (WGS) entry which is preliminary data.</text>
</comment>
<accession>A0AAD7I5Q9</accession>
<keyword evidence="4" id="KW-1185">Reference proteome</keyword>
<evidence type="ECO:0000313" key="3">
    <source>
        <dbReference type="EMBL" id="KAJ7735731.1"/>
    </source>
</evidence>
<dbReference type="GO" id="GO:0003968">
    <property type="term" value="F:RNA-directed RNA polymerase activity"/>
    <property type="evidence" value="ECO:0007669"/>
    <property type="project" value="UniProtKB-KW"/>
</dbReference>
<protein>
    <recommendedName>
        <fullName evidence="1">RNA-dependent RNA polymerase</fullName>
        <ecNumber evidence="1">2.7.7.48</ecNumber>
    </recommendedName>
</protein>
<dbReference type="PANTHER" id="PTHR23079:SF55">
    <property type="entry name" value="RNA-DIRECTED RNA POLYMERASE"/>
    <property type="match status" value="1"/>
</dbReference>
<dbReference type="InterPro" id="IPR057596">
    <property type="entry name" value="RDRP_core"/>
</dbReference>
<evidence type="ECO:0000259" key="2">
    <source>
        <dbReference type="Pfam" id="PF05183"/>
    </source>
</evidence>
<keyword evidence="1" id="KW-0808">Transferase</keyword>
<keyword evidence="1" id="KW-0694">RNA-binding</keyword>
<gene>
    <name evidence="3" type="ORF">B0H16DRAFT_1327053</name>
</gene>
<comment type="similarity">
    <text evidence="1">Belongs to the RdRP family.</text>
</comment>
<keyword evidence="1" id="KW-0696">RNA-directed RNA polymerase</keyword>
<dbReference type="Proteomes" id="UP001215598">
    <property type="component" value="Unassembled WGS sequence"/>
</dbReference>
<name>A0AAD7I5Q9_9AGAR</name>
<dbReference type="EC" id="2.7.7.48" evidence="1"/>
<evidence type="ECO:0000256" key="1">
    <source>
        <dbReference type="RuleBase" id="RU363098"/>
    </source>
</evidence>
<dbReference type="PANTHER" id="PTHR23079">
    <property type="entry name" value="RNA-DEPENDENT RNA POLYMERASE"/>
    <property type="match status" value="1"/>
</dbReference>
<dbReference type="EMBL" id="JARKIB010000125">
    <property type="protein sequence ID" value="KAJ7735731.1"/>
    <property type="molecule type" value="Genomic_DNA"/>
</dbReference>
<organism evidence="3 4">
    <name type="scientific">Mycena metata</name>
    <dbReference type="NCBI Taxonomy" id="1033252"/>
    <lineage>
        <taxon>Eukaryota</taxon>
        <taxon>Fungi</taxon>
        <taxon>Dikarya</taxon>
        <taxon>Basidiomycota</taxon>
        <taxon>Agaricomycotina</taxon>
        <taxon>Agaricomycetes</taxon>
        <taxon>Agaricomycetidae</taxon>
        <taxon>Agaricales</taxon>
        <taxon>Marasmiineae</taxon>
        <taxon>Mycenaceae</taxon>
        <taxon>Mycena</taxon>
    </lineage>
</organism>
<proteinExistence type="inferred from homology"/>
<dbReference type="Pfam" id="PF05183">
    <property type="entry name" value="RdRP"/>
    <property type="match status" value="1"/>
</dbReference>
<reference evidence="3" key="1">
    <citation type="submission" date="2023-03" db="EMBL/GenBank/DDBJ databases">
        <title>Massive genome expansion in bonnet fungi (Mycena s.s.) driven by repeated elements and novel gene families across ecological guilds.</title>
        <authorList>
            <consortium name="Lawrence Berkeley National Laboratory"/>
            <person name="Harder C.B."/>
            <person name="Miyauchi S."/>
            <person name="Viragh M."/>
            <person name="Kuo A."/>
            <person name="Thoen E."/>
            <person name="Andreopoulos B."/>
            <person name="Lu D."/>
            <person name="Skrede I."/>
            <person name="Drula E."/>
            <person name="Henrissat B."/>
            <person name="Morin E."/>
            <person name="Kohler A."/>
            <person name="Barry K."/>
            <person name="LaButti K."/>
            <person name="Morin E."/>
            <person name="Salamov A."/>
            <person name="Lipzen A."/>
            <person name="Mereny Z."/>
            <person name="Hegedus B."/>
            <person name="Baldrian P."/>
            <person name="Stursova M."/>
            <person name="Weitz H."/>
            <person name="Taylor A."/>
            <person name="Grigoriev I.V."/>
            <person name="Nagy L.G."/>
            <person name="Martin F."/>
            <person name="Kauserud H."/>
        </authorList>
    </citation>
    <scope>NUCLEOTIDE SEQUENCE</scope>
    <source>
        <strain evidence="3">CBHHK182m</strain>
    </source>
</reference>
<feature type="domain" description="RDRP core" evidence="2">
    <location>
        <begin position="40"/>
        <end position="555"/>
    </location>
</feature>
<dbReference type="GO" id="GO:0030422">
    <property type="term" value="P:siRNA processing"/>
    <property type="evidence" value="ECO:0007669"/>
    <property type="project" value="TreeGrafter"/>
</dbReference>
<dbReference type="InterPro" id="IPR007855">
    <property type="entry name" value="RDRP"/>
</dbReference>
<dbReference type="AlphaFoldDB" id="A0AAD7I5Q9"/>
<evidence type="ECO:0000313" key="4">
    <source>
        <dbReference type="Proteomes" id="UP001215598"/>
    </source>
</evidence>
<comment type="catalytic activity">
    <reaction evidence="1">
        <text>RNA(n) + a ribonucleoside 5'-triphosphate = RNA(n+1) + diphosphate</text>
        <dbReference type="Rhea" id="RHEA:21248"/>
        <dbReference type="Rhea" id="RHEA-COMP:14527"/>
        <dbReference type="Rhea" id="RHEA-COMP:17342"/>
        <dbReference type="ChEBI" id="CHEBI:33019"/>
        <dbReference type="ChEBI" id="CHEBI:61557"/>
        <dbReference type="ChEBI" id="CHEBI:140395"/>
        <dbReference type="EC" id="2.7.7.48"/>
    </reaction>
</comment>
<dbReference type="GO" id="GO:0031380">
    <property type="term" value="C:nuclear RNA-directed RNA polymerase complex"/>
    <property type="evidence" value="ECO:0007669"/>
    <property type="project" value="TreeGrafter"/>
</dbReference>